<dbReference type="Pfam" id="PF07727">
    <property type="entry name" value="RVT_2"/>
    <property type="match status" value="1"/>
</dbReference>
<dbReference type="CDD" id="cd09272">
    <property type="entry name" value="RNase_HI_RT_Ty1"/>
    <property type="match status" value="1"/>
</dbReference>
<proteinExistence type="predicted"/>
<dbReference type="AlphaFoldDB" id="A0A699GIF8"/>
<comment type="caution">
    <text evidence="3">The sequence shown here is derived from an EMBL/GenBank/DDBJ whole genome shotgun (WGS) entry which is preliminary data.</text>
</comment>
<dbReference type="EMBL" id="BKCJ010000080">
    <property type="protein sequence ID" value="GEU29574.1"/>
    <property type="molecule type" value="Genomic_DNA"/>
</dbReference>
<evidence type="ECO:0000313" key="3">
    <source>
        <dbReference type="EMBL" id="GEU29574.1"/>
    </source>
</evidence>
<dbReference type="InterPro" id="IPR013103">
    <property type="entry name" value="RVT_2"/>
</dbReference>
<feature type="domain" description="Reverse transcriptase Ty1/copia-type" evidence="2">
    <location>
        <begin position="56"/>
        <end position="180"/>
    </location>
</feature>
<dbReference type="SUPFAM" id="SSF56672">
    <property type="entry name" value="DNA/RNA polymerases"/>
    <property type="match status" value="1"/>
</dbReference>
<feature type="region of interest" description="Disordered" evidence="1">
    <location>
        <begin position="446"/>
        <end position="524"/>
    </location>
</feature>
<protein>
    <recommendedName>
        <fullName evidence="2">Reverse transcriptase Ty1/copia-type domain-containing protein</fullName>
    </recommendedName>
</protein>
<dbReference type="PANTHER" id="PTHR11439:SF495">
    <property type="entry name" value="REVERSE TRANSCRIPTASE, RNA-DEPENDENT DNA POLYMERASE-RELATED"/>
    <property type="match status" value="1"/>
</dbReference>
<feature type="compositionally biased region" description="Low complexity" evidence="1">
    <location>
        <begin position="473"/>
        <end position="485"/>
    </location>
</feature>
<reference evidence="3" key="1">
    <citation type="journal article" date="2019" name="Sci. Rep.">
        <title>Draft genome of Tanacetum cinerariifolium, the natural source of mosquito coil.</title>
        <authorList>
            <person name="Yamashiro T."/>
            <person name="Shiraishi A."/>
            <person name="Satake H."/>
            <person name="Nakayama K."/>
        </authorList>
    </citation>
    <scope>NUCLEOTIDE SEQUENCE</scope>
</reference>
<feature type="compositionally biased region" description="Polar residues" evidence="1">
    <location>
        <begin position="457"/>
        <end position="472"/>
    </location>
</feature>
<gene>
    <name evidence="3" type="ORF">Tci_001552</name>
</gene>
<sequence>MPDLEDAGIFGAAYDDDVEGAEADFNNLELTQVVSPIPTTRIEPKKVTQALDDESWMDVKSAFLYGTIKEELYVSQPPGFVDLKFPDRVYKVEKALYGLHQAPRAWYETLSTYLLENGFRRGTIDKTLFIKKIKNDILVQVYVDVIIFGFTKESLSTEFEQLMHKRFQISSMRELTFFLRLVKSASTPMETHKPLSKDANGTNVDVHLYWSMFRSLMYLTSSRLDIMFVVCACSRFQVQPKVSHTHAVKRIFGYLKGQPTLGLWYPKDLPLELIAYSDSDYAGASLYRNPQQEVVSSKETNIHVDNESVICVVKNPVYHSKTKHIKIRHYFIRDSYEKRLIEMVKIHTDNNVADLLTNAFDVTWFQFLIASIVSPIQQMVINSPCLTDKKELAIPGQTATDADGIRSLPNTKIFDQLTLMGYVSNNDKLTFQKGVHIPLFATMLVHDHPGQGEGSPNPEQGSGNIAKTQTKATPSEPSSPRTSSEGGPGCHFTMGDSPVQARPKSVSNLPNEPPLGEGNTSRSGEGSMELLELMETCTKLSNRVTYLENELTITKVVYNKDLITFTKRVKKSENQLKHKRRSAIIHLSDEEEPSLGVEDSPKHGRMIEEINKDKDVNLVSGKEKVHEMDDSLKDDDDDDKNLATILLNIQKSVGKVKGKCIMQETEFLKKIKKKEMIQLSLDEELAQRLYAEELAKETARQEQEKIIL</sequence>
<organism evidence="3">
    <name type="scientific">Tanacetum cinerariifolium</name>
    <name type="common">Dalmatian daisy</name>
    <name type="synonym">Chrysanthemum cinerariifolium</name>
    <dbReference type="NCBI Taxonomy" id="118510"/>
    <lineage>
        <taxon>Eukaryota</taxon>
        <taxon>Viridiplantae</taxon>
        <taxon>Streptophyta</taxon>
        <taxon>Embryophyta</taxon>
        <taxon>Tracheophyta</taxon>
        <taxon>Spermatophyta</taxon>
        <taxon>Magnoliopsida</taxon>
        <taxon>eudicotyledons</taxon>
        <taxon>Gunneridae</taxon>
        <taxon>Pentapetalae</taxon>
        <taxon>asterids</taxon>
        <taxon>campanulids</taxon>
        <taxon>Asterales</taxon>
        <taxon>Asteraceae</taxon>
        <taxon>Asteroideae</taxon>
        <taxon>Anthemideae</taxon>
        <taxon>Anthemidinae</taxon>
        <taxon>Tanacetum</taxon>
    </lineage>
</organism>
<evidence type="ECO:0000259" key="2">
    <source>
        <dbReference type="Pfam" id="PF07727"/>
    </source>
</evidence>
<evidence type="ECO:0000256" key="1">
    <source>
        <dbReference type="SAM" id="MobiDB-lite"/>
    </source>
</evidence>
<accession>A0A699GIF8</accession>
<dbReference type="PANTHER" id="PTHR11439">
    <property type="entry name" value="GAG-POL-RELATED RETROTRANSPOSON"/>
    <property type="match status" value="1"/>
</dbReference>
<name>A0A699GIF8_TANCI</name>
<dbReference type="InterPro" id="IPR043502">
    <property type="entry name" value="DNA/RNA_pol_sf"/>
</dbReference>